<evidence type="ECO:0008006" key="3">
    <source>
        <dbReference type="Google" id="ProtNLM"/>
    </source>
</evidence>
<gene>
    <name evidence="1" type="ORF">GGR14_003616</name>
</gene>
<evidence type="ECO:0000313" key="2">
    <source>
        <dbReference type="Proteomes" id="UP000546007"/>
    </source>
</evidence>
<sequence length="307" mass="33912">MMQGKQTCKILKEIRKQVARANDIEYVVSECQYKGDCLGTCPKCEAEVRYLTQALEHRRLAGKVVSLMGISIGLMGVPTAAYTMGEEVAVEQDTVCLGVGEILVRGRVVDSVGNPLANAHIVEKGMTMGTCSNQDGYFSLGVSGVLPLRVSFIGYESKEVWVPRGGASNLMVVLSQGIFALDEVGVNGYFNSTKHSFIAGMMTTFAKGDNILVPQGWFRVEGCVEDENGEPLSGVVIYRKRKGKNFPECTTIDGGTFEFCLKRRRWLWFFKEGYQVQKMRIKKKNALGLRVVLKQEECDTGNGEAFL</sequence>
<evidence type="ECO:0000313" key="1">
    <source>
        <dbReference type="EMBL" id="MBB4027802.1"/>
    </source>
</evidence>
<accession>A0A7W6N0F4</accession>
<dbReference type="OrthoDB" id="1096764at2"/>
<proteinExistence type="predicted"/>
<protein>
    <recommendedName>
        <fullName evidence="3">Carboxypeptidase-like regulatory domain-containing protein</fullName>
    </recommendedName>
</protein>
<keyword evidence="2" id="KW-1185">Reference proteome</keyword>
<dbReference type="RefSeq" id="WP_124316817.1">
    <property type="nucleotide sequence ID" value="NZ_AP028155.1"/>
</dbReference>
<organism evidence="1 2">
    <name type="scientific">Butyricimonas faecihominis</name>
    <dbReference type="NCBI Taxonomy" id="1472416"/>
    <lineage>
        <taxon>Bacteria</taxon>
        <taxon>Pseudomonadati</taxon>
        <taxon>Bacteroidota</taxon>
        <taxon>Bacteroidia</taxon>
        <taxon>Bacteroidales</taxon>
        <taxon>Odoribacteraceae</taxon>
        <taxon>Butyricimonas</taxon>
    </lineage>
</organism>
<dbReference type="GeneID" id="93101512"/>
<dbReference type="Gene3D" id="2.60.40.1120">
    <property type="entry name" value="Carboxypeptidase-like, regulatory domain"/>
    <property type="match status" value="1"/>
</dbReference>
<dbReference type="Proteomes" id="UP000546007">
    <property type="component" value="Unassembled WGS sequence"/>
</dbReference>
<name>A0A7W6N0F4_9BACT</name>
<dbReference type="Pfam" id="PF13715">
    <property type="entry name" value="CarbopepD_reg_2"/>
    <property type="match status" value="1"/>
</dbReference>
<dbReference type="InterPro" id="IPR008969">
    <property type="entry name" value="CarboxyPept-like_regulatory"/>
</dbReference>
<dbReference type="AlphaFoldDB" id="A0A7W6N0F4"/>
<comment type="caution">
    <text evidence="1">The sequence shown here is derived from an EMBL/GenBank/DDBJ whole genome shotgun (WGS) entry which is preliminary data.</text>
</comment>
<dbReference type="SUPFAM" id="SSF49464">
    <property type="entry name" value="Carboxypeptidase regulatory domain-like"/>
    <property type="match status" value="2"/>
</dbReference>
<dbReference type="EMBL" id="JACIES010000013">
    <property type="protein sequence ID" value="MBB4027802.1"/>
    <property type="molecule type" value="Genomic_DNA"/>
</dbReference>
<reference evidence="1 2" key="1">
    <citation type="submission" date="2020-08" db="EMBL/GenBank/DDBJ databases">
        <title>Genomic Encyclopedia of Type Strains, Phase IV (KMG-IV): sequencing the most valuable type-strain genomes for metagenomic binning, comparative biology and taxonomic classification.</title>
        <authorList>
            <person name="Goeker M."/>
        </authorList>
    </citation>
    <scope>NUCLEOTIDE SEQUENCE [LARGE SCALE GENOMIC DNA]</scope>
    <source>
        <strain evidence="1 2">DSM 105721</strain>
    </source>
</reference>